<evidence type="ECO:0000313" key="8">
    <source>
        <dbReference type="Proteomes" id="UP000298484"/>
    </source>
</evidence>
<proteinExistence type="inferred from homology"/>
<evidence type="ECO:0000256" key="5">
    <source>
        <dbReference type="ARBA" id="ARBA00022842"/>
    </source>
</evidence>
<organism evidence="7 8">
    <name type="scientific">Lentibacillus salicampi</name>
    <dbReference type="NCBI Taxonomy" id="175306"/>
    <lineage>
        <taxon>Bacteria</taxon>
        <taxon>Bacillati</taxon>
        <taxon>Bacillota</taxon>
        <taxon>Bacilli</taxon>
        <taxon>Bacillales</taxon>
        <taxon>Bacillaceae</taxon>
        <taxon>Lentibacillus</taxon>
    </lineage>
</organism>
<dbReference type="RefSeq" id="WP_135109607.1">
    <property type="nucleotide sequence ID" value="NZ_SRHY01000007.1"/>
</dbReference>
<gene>
    <name evidence="7" type="ORF">E4U82_07600</name>
</gene>
<reference evidence="7 8" key="1">
    <citation type="submission" date="2019-03" db="EMBL/GenBank/DDBJ databases">
        <title>Genome sequence of Lentibacillus salicampi ATCC BAA-719.</title>
        <authorList>
            <person name="Maclea K.S."/>
            <person name="Simoes Junior M."/>
        </authorList>
    </citation>
    <scope>NUCLEOTIDE SEQUENCE [LARGE SCALE GENOMIC DNA]</scope>
    <source>
        <strain evidence="7 8">ATCC BAA-719</strain>
    </source>
</reference>
<evidence type="ECO:0000256" key="2">
    <source>
        <dbReference type="ARBA" id="ARBA00005582"/>
    </source>
</evidence>
<evidence type="ECO:0000313" key="7">
    <source>
        <dbReference type="EMBL" id="TFJ93343.1"/>
    </source>
</evidence>
<sequence>MQRVTNCILLNDDKVLLLKKPRRGWYAIPGGKMEQGESIKESVVREYREETELELTDPELAGTFTFLVYSGETIVQEWMMFTFISRSFTGTLADYCREGELQWVTHDAISNLPMAEGDRKIFDHVLGSNKTLYGSFSYTEDYDLIHYRLDPPGP</sequence>
<evidence type="ECO:0000259" key="6">
    <source>
        <dbReference type="PROSITE" id="PS51462"/>
    </source>
</evidence>
<keyword evidence="3" id="KW-0479">Metal-binding</keyword>
<dbReference type="GO" id="GO:0005737">
    <property type="term" value="C:cytoplasm"/>
    <property type="evidence" value="ECO:0007669"/>
    <property type="project" value="TreeGrafter"/>
</dbReference>
<evidence type="ECO:0000256" key="3">
    <source>
        <dbReference type="ARBA" id="ARBA00022723"/>
    </source>
</evidence>
<dbReference type="SUPFAM" id="SSF55811">
    <property type="entry name" value="Nudix"/>
    <property type="match status" value="1"/>
</dbReference>
<dbReference type="Proteomes" id="UP000298484">
    <property type="component" value="Unassembled WGS sequence"/>
</dbReference>
<dbReference type="PANTHER" id="PTHR43758:SF2">
    <property type="entry name" value="OXIDIZED PURINE NUCLEOSIDE TRIPHOSPHATE HYDROLASE"/>
    <property type="match status" value="1"/>
</dbReference>
<dbReference type="GO" id="GO:0016818">
    <property type="term" value="F:hydrolase activity, acting on acid anhydrides, in phosphorus-containing anhydrides"/>
    <property type="evidence" value="ECO:0007669"/>
    <property type="project" value="TreeGrafter"/>
</dbReference>
<name>A0A4Y9ABZ8_9BACI</name>
<dbReference type="OrthoDB" id="9800186at2"/>
<dbReference type="GO" id="GO:0046872">
    <property type="term" value="F:metal ion binding"/>
    <property type="evidence" value="ECO:0007669"/>
    <property type="project" value="UniProtKB-KW"/>
</dbReference>
<feature type="domain" description="Nudix hydrolase" evidence="6">
    <location>
        <begin position="1"/>
        <end position="127"/>
    </location>
</feature>
<evidence type="ECO:0000256" key="1">
    <source>
        <dbReference type="ARBA" id="ARBA00001946"/>
    </source>
</evidence>
<dbReference type="CDD" id="cd18886">
    <property type="entry name" value="NUDIX_MutT_Nudt1"/>
    <property type="match status" value="1"/>
</dbReference>
<evidence type="ECO:0000256" key="4">
    <source>
        <dbReference type="ARBA" id="ARBA00022801"/>
    </source>
</evidence>
<dbReference type="EMBL" id="SRHY01000007">
    <property type="protein sequence ID" value="TFJ93343.1"/>
    <property type="molecule type" value="Genomic_DNA"/>
</dbReference>
<dbReference type="InterPro" id="IPR000086">
    <property type="entry name" value="NUDIX_hydrolase_dom"/>
</dbReference>
<comment type="cofactor">
    <cofactor evidence="1">
        <name>Mg(2+)</name>
        <dbReference type="ChEBI" id="CHEBI:18420"/>
    </cofactor>
</comment>
<comment type="similarity">
    <text evidence="2">Belongs to the Nudix hydrolase family.</text>
</comment>
<dbReference type="Gene3D" id="3.90.79.10">
    <property type="entry name" value="Nucleoside Triphosphate Pyrophosphohydrolase"/>
    <property type="match status" value="1"/>
</dbReference>
<keyword evidence="5" id="KW-0460">Magnesium</keyword>
<comment type="caution">
    <text evidence="7">The sequence shown here is derived from an EMBL/GenBank/DDBJ whole genome shotgun (WGS) entry which is preliminary data.</text>
</comment>
<protein>
    <submittedName>
        <fullName evidence="7">8-oxo-dGTP diphosphatase</fullName>
    </submittedName>
</protein>
<dbReference type="Pfam" id="PF00293">
    <property type="entry name" value="NUDIX"/>
    <property type="match status" value="1"/>
</dbReference>
<dbReference type="PROSITE" id="PS51462">
    <property type="entry name" value="NUDIX"/>
    <property type="match status" value="1"/>
</dbReference>
<keyword evidence="8" id="KW-1185">Reference proteome</keyword>
<keyword evidence="4" id="KW-0378">Hydrolase</keyword>
<dbReference type="PANTHER" id="PTHR43758">
    <property type="entry name" value="7,8-DIHYDRO-8-OXOGUANINE TRIPHOSPHATASE"/>
    <property type="match status" value="1"/>
</dbReference>
<dbReference type="AlphaFoldDB" id="A0A4Y9ABZ8"/>
<accession>A0A4Y9ABZ8</accession>
<dbReference type="InterPro" id="IPR015797">
    <property type="entry name" value="NUDIX_hydrolase-like_dom_sf"/>
</dbReference>